<protein>
    <submittedName>
        <fullName evidence="1">Uncharacterized protein</fullName>
    </submittedName>
</protein>
<evidence type="ECO:0000313" key="1">
    <source>
        <dbReference type="EMBL" id="GAH09700.1"/>
    </source>
</evidence>
<sequence>PGYVMMETSKIKRYSPEFQHTLRELEARLLENTKMVWAGLSYGGLTPREKQFGRTTFLPQFFRDEAGDVLDSAHTVADWGRNTFRQLFNSTTPTASAVPGWKTIFEGAHTGGTTPEDIRMAWAGLAFTSEEINVTKIRFQIGDTRYPIMDIEEIHTYNMPALIFEEGFELPEEA</sequence>
<dbReference type="AlphaFoldDB" id="X1DN75"/>
<dbReference type="EMBL" id="BART01036311">
    <property type="protein sequence ID" value="GAH09700.1"/>
    <property type="molecule type" value="Genomic_DNA"/>
</dbReference>
<feature type="non-terminal residue" evidence="1">
    <location>
        <position position="1"/>
    </location>
</feature>
<feature type="non-terminal residue" evidence="1">
    <location>
        <position position="174"/>
    </location>
</feature>
<gene>
    <name evidence="1" type="ORF">S01H4_61293</name>
</gene>
<accession>X1DN75</accession>
<proteinExistence type="predicted"/>
<comment type="caution">
    <text evidence="1">The sequence shown here is derived from an EMBL/GenBank/DDBJ whole genome shotgun (WGS) entry which is preliminary data.</text>
</comment>
<organism evidence="1">
    <name type="scientific">marine sediment metagenome</name>
    <dbReference type="NCBI Taxonomy" id="412755"/>
    <lineage>
        <taxon>unclassified sequences</taxon>
        <taxon>metagenomes</taxon>
        <taxon>ecological metagenomes</taxon>
    </lineage>
</organism>
<reference evidence="1" key="1">
    <citation type="journal article" date="2014" name="Front. Microbiol.">
        <title>High frequency of phylogenetically diverse reductive dehalogenase-homologous genes in deep subseafloor sedimentary metagenomes.</title>
        <authorList>
            <person name="Kawai M."/>
            <person name="Futagami T."/>
            <person name="Toyoda A."/>
            <person name="Takaki Y."/>
            <person name="Nishi S."/>
            <person name="Hori S."/>
            <person name="Arai W."/>
            <person name="Tsubouchi T."/>
            <person name="Morono Y."/>
            <person name="Uchiyama I."/>
            <person name="Ito T."/>
            <person name="Fujiyama A."/>
            <person name="Inagaki F."/>
            <person name="Takami H."/>
        </authorList>
    </citation>
    <scope>NUCLEOTIDE SEQUENCE</scope>
    <source>
        <strain evidence="1">Expedition CK06-06</strain>
    </source>
</reference>
<name>X1DN75_9ZZZZ</name>